<evidence type="ECO:0000259" key="5">
    <source>
        <dbReference type="Pfam" id="PF04116"/>
    </source>
</evidence>
<evidence type="ECO:0000256" key="3">
    <source>
        <dbReference type="ARBA" id="ARBA00022989"/>
    </source>
</evidence>
<dbReference type="GO" id="GO:0005506">
    <property type="term" value="F:iron ion binding"/>
    <property type="evidence" value="ECO:0007669"/>
    <property type="project" value="InterPro"/>
</dbReference>
<feature type="domain" description="Fatty acid hydroxylase" evidence="5">
    <location>
        <begin position="123"/>
        <end position="255"/>
    </location>
</feature>
<name>W7TJG2_9STRA</name>
<dbReference type="Pfam" id="PF04116">
    <property type="entry name" value="FA_hydroxylase"/>
    <property type="match status" value="1"/>
</dbReference>
<keyword evidence="7" id="KW-1185">Reference proteome</keyword>
<comment type="caution">
    <text evidence="6">The sequence shown here is derived from an EMBL/GenBank/DDBJ whole genome shotgun (WGS) entry which is preliminary data.</text>
</comment>
<dbReference type="GO" id="GO:0016491">
    <property type="term" value="F:oxidoreductase activity"/>
    <property type="evidence" value="ECO:0007669"/>
    <property type="project" value="InterPro"/>
</dbReference>
<evidence type="ECO:0000313" key="7">
    <source>
        <dbReference type="Proteomes" id="UP000019335"/>
    </source>
</evidence>
<dbReference type="GO" id="GO:0016020">
    <property type="term" value="C:membrane"/>
    <property type="evidence" value="ECO:0007669"/>
    <property type="project" value="UniProtKB-SubCell"/>
</dbReference>
<accession>W7TJG2</accession>
<evidence type="ECO:0000313" key="6">
    <source>
        <dbReference type="EMBL" id="EWM23673.1"/>
    </source>
</evidence>
<organism evidence="6 7">
    <name type="scientific">Nannochloropsis gaditana</name>
    <dbReference type="NCBI Taxonomy" id="72520"/>
    <lineage>
        <taxon>Eukaryota</taxon>
        <taxon>Sar</taxon>
        <taxon>Stramenopiles</taxon>
        <taxon>Ochrophyta</taxon>
        <taxon>Eustigmatophyceae</taxon>
        <taxon>Eustigmatales</taxon>
        <taxon>Monodopsidaceae</taxon>
        <taxon>Nannochloropsis</taxon>
    </lineage>
</organism>
<evidence type="ECO:0000256" key="2">
    <source>
        <dbReference type="ARBA" id="ARBA00022692"/>
    </source>
</evidence>
<proteinExistence type="predicted"/>
<keyword evidence="2" id="KW-0812">Transmembrane</keyword>
<evidence type="ECO:0000256" key="1">
    <source>
        <dbReference type="ARBA" id="ARBA00004370"/>
    </source>
</evidence>
<evidence type="ECO:0000256" key="4">
    <source>
        <dbReference type="ARBA" id="ARBA00023136"/>
    </source>
</evidence>
<keyword evidence="4" id="KW-0472">Membrane</keyword>
<dbReference type="Proteomes" id="UP000019335">
    <property type="component" value="Chromosome 16"/>
</dbReference>
<dbReference type="OrthoDB" id="1658724at2759"/>
<protein>
    <submittedName>
        <fullName evidence="6">Sterol 4-alpha-methyl-oxidase</fullName>
    </submittedName>
</protein>
<keyword evidence="3" id="KW-1133">Transmembrane helix</keyword>
<dbReference type="EMBL" id="AZIL01001543">
    <property type="protein sequence ID" value="EWM23673.1"/>
    <property type="molecule type" value="Genomic_DNA"/>
</dbReference>
<gene>
    <name evidence="6" type="ORF">Naga_100030g32</name>
</gene>
<comment type="subcellular location">
    <subcellularLocation>
        <location evidence="1">Membrane</location>
    </subcellularLocation>
</comment>
<dbReference type="InterPro" id="IPR050307">
    <property type="entry name" value="Sterol_Desaturase_Related"/>
</dbReference>
<dbReference type="AlphaFoldDB" id="W7TJG2"/>
<dbReference type="PANTHER" id="PTHR11863">
    <property type="entry name" value="STEROL DESATURASE"/>
    <property type="match status" value="1"/>
</dbReference>
<dbReference type="GO" id="GO:0008610">
    <property type="term" value="P:lipid biosynthetic process"/>
    <property type="evidence" value="ECO:0007669"/>
    <property type="project" value="InterPro"/>
</dbReference>
<dbReference type="InterPro" id="IPR006694">
    <property type="entry name" value="Fatty_acid_hydroxylase"/>
</dbReference>
<sequence>MTYDAIGTWIRYLADLLSRSAVDHGELVTFLAAGTLVHESIFVTGNLCYTLISYVPICRQRWKIQKGVNPSTELTHKAVLHIYLGRLFIQLPAIVGYFCLWKHCGGSMHASLPSAMQCTWQLLVCALGTEFMFYSAHRMFHHPSIYKYFHKQHHEFKSPIGISSEYAHVLEDLIVNLPSTLLPPVILGVHPLVLYLWLALRIWETVDAHSGLALPWSPYYLLPCFAGPLFHDFHHMATTKGAYGVLGLMDYIFGTDKEFKEHLLRRKHVEMDVNGKKAQVRAKELLRINM</sequence>
<reference evidence="6 7" key="1">
    <citation type="journal article" date="2014" name="Mol. Plant">
        <title>Chromosome Scale Genome Assembly and Transcriptome Profiling of Nannochloropsis gaditana in Nitrogen Depletion.</title>
        <authorList>
            <person name="Corteggiani Carpinelli E."/>
            <person name="Telatin A."/>
            <person name="Vitulo N."/>
            <person name="Forcato C."/>
            <person name="D'Angelo M."/>
            <person name="Schiavon R."/>
            <person name="Vezzi A."/>
            <person name="Giacometti G.M."/>
            <person name="Morosinotto T."/>
            <person name="Valle G."/>
        </authorList>
    </citation>
    <scope>NUCLEOTIDE SEQUENCE [LARGE SCALE GENOMIC DNA]</scope>
    <source>
        <strain evidence="6 7">B-31</strain>
    </source>
</reference>